<evidence type="ECO:0000259" key="9">
    <source>
        <dbReference type="Pfam" id="PF01555"/>
    </source>
</evidence>
<name>A0A1D2YTU9_9BACI</name>
<evidence type="ECO:0000256" key="8">
    <source>
        <dbReference type="RuleBase" id="RU362026"/>
    </source>
</evidence>
<evidence type="ECO:0000256" key="2">
    <source>
        <dbReference type="ARBA" id="ARBA00022603"/>
    </source>
</evidence>
<evidence type="ECO:0000256" key="7">
    <source>
        <dbReference type="ARBA" id="ARBA00049120"/>
    </source>
</evidence>
<comment type="catalytic activity">
    <reaction evidence="7">
        <text>a 2'-deoxycytidine in DNA + S-adenosyl-L-methionine = an N(4)-methyl-2'-deoxycytidine in DNA + S-adenosyl-L-homocysteine + H(+)</text>
        <dbReference type="Rhea" id="RHEA:16857"/>
        <dbReference type="Rhea" id="RHEA-COMP:11369"/>
        <dbReference type="Rhea" id="RHEA-COMP:13674"/>
        <dbReference type="ChEBI" id="CHEBI:15378"/>
        <dbReference type="ChEBI" id="CHEBI:57856"/>
        <dbReference type="ChEBI" id="CHEBI:59789"/>
        <dbReference type="ChEBI" id="CHEBI:85452"/>
        <dbReference type="ChEBI" id="CHEBI:137933"/>
        <dbReference type="EC" id="2.1.1.113"/>
    </reaction>
</comment>
<keyword evidence="4" id="KW-0949">S-adenosyl-L-methionine</keyword>
<dbReference type="RefSeq" id="WP_069656997.1">
    <property type="nucleotide sequence ID" value="NZ_MIJF01000034.1"/>
</dbReference>
<dbReference type="InterPro" id="IPR002941">
    <property type="entry name" value="DNA_methylase_N4/N6"/>
</dbReference>
<dbReference type="EMBL" id="MIJF01000034">
    <property type="protein sequence ID" value="OEF99124.1"/>
    <property type="molecule type" value="Genomic_DNA"/>
</dbReference>
<dbReference type="OrthoDB" id="9800801at2"/>
<dbReference type="InterPro" id="IPR029063">
    <property type="entry name" value="SAM-dependent_MTases_sf"/>
</dbReference>
<dbReference type="GO" id="GO:0005737">
    <property type="term" value="C:cytoplasm"/>
    <property type="evidence" value="ECO:0007669"/>
    <property type="project" value="TreeGrafter"/>
</dbReference>
<evidence type="ECO:0000256" key="5">
    <source>
        <dbReference type="ARBA" id="ARBA00022747"/>
    </source>
</evidence>
<dbReference type="InterPro" id="IPR001091">
    <property type="entry name" value="RM_Methyltransferase"/>
</dbReference>
<dbReference type="REBASE" id="172185">
    <property type="entry name" value="M.VmoBRORF10130P"/>
</dbReference>
<keyword evidence="6" id="KW-0238">DNA-binding</keyword>
<keyword evidence="2" id="KW-0489">Methyltransferase</keyword>
<dbReference type="GO" id="GO:0003677">
    <property type="term" value="F:DNA binding"/>
    <property type="evidence" value="ECO:0007669"/>
    <property type="project" value="UniProtKB-KW"/>
</dbReference>
<evidence type="ECO:0000256" key="3">
    <source>
        <dbReference type="ARBA" id="ARBA00022679"/>
    </source>
</evidence>
<dbReference type="Proteomes" id="UP000243739">
    <property type="component" value="Unassembled WGS sequence"/>
</dbReference>
<dbReference type="InterPro" id="IPR017985">
    <property type="entry name" value="MeTrfase_CN4_CS"/>
</dbReference>
<keyword evidence="3" id="KW-0808">Transferase</keyword>
<dbReference type="Pfam" id="PF01555">
    <property type="entry name" value="N6_N4_Mtase"/>
    <property type="match status" value="2"/>
</dbReference>
<dbReference type="GO" id="GO:0032259">
    <property type="term" value="P:methylation"/>
    <property type="evidence" value="ECO:0007669"/>
    <property type="project" value="UniProtKB-KW"/>
</dbReference>
<feature type="domain" description="DNA methylase N-4/N-6" evidence="9">
    <location>
        <begin position="16"/>
        <end position="89"/>
    </location>
</feature>
<dbReference type="GO" id="GO:0015667">
    <property type="term" value="F:site-specific DNA-methyltransferase (cytosine-N4-specific) activity"/>
    <property type="evidence" value="ECO:0007669"/>
    <property type="project" value="UniProtKB-EC"/>
</dbReference>
<dbReference type="SUPFAM" id="SSF53335">
    <property type="entry name" value="S-adenosyl-L-methionine-dependent methyltransferases"/>
    <property type="match status" value="2"/>
</dbReference>
<evidence type="ECO:0000313" key="11">
    <source>
        <dbReference type="Proteomes" id="UP000243739"/>
    </source>
</evidence>
<protein>
    <recommendedName>
        <fullName evidence="8">Methyltransferase</fullName>
        <ecNumber evidence="8">2.1.1.-</ecNumber>
    </recommendedName>
</protein>
<keyword evidence="11" id="KW-1185">Reference proteome</keyword>
<dbReference type="GO" id="GO:0009307">
    <property type="term" value="P:DNA restriction-modification system"/>
    <property type="evidence" value="ECO:0007669"/>
    <property type="project" value="UniProtKB-KW"/>
</dbReference>
<dbReference type="EC" id="2.1.1.-" evidence="8"/>
<evidence type="ECO:0000313" key="10">
    <source>
        <dbReference type="EMBL" id="OEF99124.1"/>
    </source>
</evidence>
<dbReference type="STRING" id="337097.BHF71_10130"/>
<feature type="domain" description="DNA methylase N-4/N-6" evidence="9">
    <location>
        <begin position="118"/>
        <end position="251"/>
    </location>
</feature>
<evidence type="ECO:0000256" key="1">
    <source>
        <dbReference type="ARBA" id="ARBA00010203"/>
    </source>
</evidence>
<keyword evidence="5" id="KW-0680">Restriction system</keyword>
<sequence length="252" mass="29725">MSIKDGGEWLKLSISIWDDSKTKEEKKFKHPASFPISIASKLIRIYTEPGDTILDPFVGIGSTILAAAQLNRKSIGFEINKDYINIIKKRLINFDNDLYMIFNQSSLDIDKFLHEEQIDFCITSPPYWNILNRKRTADNKSIINYGNNKDDLSNITDYELFLSKIHIIFKKIHKLMKPNKHCVIIIQDIRKKSNFYPYHIDITKMMVNIGYSLEDYIIWDRKKEYNNLKPLGYPYVFRVNKVHEYISIFKKV</sequence>
<comment type="similarity">
    <text evidence="1">Belongs to the N(4)/N(6)-methyltransferase family. N(4) subfamily.</text>
</comment>
<dbReference type="GO" id="GO:0008170">
    <property type="term" value="F:N-methyltransferase activity"/>
    <property type="evidence" value="ECO:0007669"/>
    <property type="project" value="InterPro"/>
</dbReference>
<accession>A0A1D2YTU9</accession>
<proteinExistence type="inferred from homology"/>
<evidence type="ECO:0000256" key="6">
    <source>
        <dbReference type="ARBA" id="ARBA00023125"/>
    </source>
</evidence>
<dbReference type="GO" id="GO:0009007">
    <property type="term" value="F:site-specific DNA-methyltransferase (adenine-specific) activity"/>
    <property type="evidence" value="ECO:0007669"/>
    <property type="project" value="TreeGrafter"/>
</dbReference>
<dbReference type="PROSITE" id="PS00093">
    <property type="entry name" value="N4_MTASE"/>
    <property type="match status" value="1"/>
</dbReference>
<dbReference type="PANTHER" id="PTHR13370:SF3">
    <property type="entry name" value="TRNA (GUANINE(10)-N2)-METHYLTRANSFERASE HOMOLOG"/>
    <property type="match status" value="1"/>
</dbReference>
<comment type="caution">
    <text evidence="10">The sequence shown here is derived from an EMBL/GenBank/DDBJ whole genome shotgun (WGS) entry which is preliminary data.</text>
</comment>
<dbReference type="Gene3D" id="3.40.50.150">
    <property type="entry name" value="Vaccinia Virus protein VP39"/>
    <property type="match status" value="2"/>
</dbReference>
<gene>
    <name evidence="10" type="ORF">BHF71_10130</name>
</gene>
<organism evidence="10 11">
    <name type="scientific">Vulcanibacillus modesticaldus</name>
    <dbReference type="NCBI Taxonomy" id="337097"/>
    <lineage>
        <taxon>Bacteria</taxon>
        <taxon>Bacillati</taxon>
        <taxon>Bacillota</taxon>
        <taxon>Bacilli</taxon>
        <taxon>Bacillales</taxon>
        <taxon>Bacillaceae</taxon>
        <taxon>Vulcanibacillus</taxon>
    </lineage>
</organism>
<evidence type="ECO:0000256" key="4">
    <source>
        <dbReference type="ARBA" id="ARBA00022691"/>
    </source>
</evidence>
<reference evidence="10 11" key="1">
    <citation type="submission" date="2016-09" db="EMBL/GenBank/DDBJ databases">
        <title>Draft genome sequence for the type strain of Vulcanibacillus modesticaldus BR, a strictly anaerobic, moderately thermophilic, and nitrate-reducing bacterium from deep sea-hydrothermal vents of the Mid-Atlantic Ridge.</title>
        <authorList>
            <person name="Abin C.A."/>
            <person name="Hollibaugh J.T."/>
        </authorList>
    </citation>
    <scope>NUCLEOTIDE SEQUENCE [LARGE SCALE GENOMIC DNA]</scope>
    <source>
        <strain evidence="10 11">BR</strain>
    </source>
</reference>
<dbReference type="AlphaFoldDB" id="A0A1D2YTU9"/>
<dbReference type="PRINTS" id="PR00508">
    <property type="entry name" value="S21N4MTFRASE"/>
</dbReference>
<dbReference type="PANTHER" id="PTHR13370">
    <property type="entry name" value="RNA METHYLASE-RELATED"/>
    <property type="match status" value="1"/>
</dbReference>